<dbReference type="Proteomes" id="UP000746535">
    <property type="component" value="Unassembled WGS sequence"/>
</dbReference>
<dbReference type="InterPro" id="IPR018490">
    <property type="entry name" value="cNMP-bd_dom_sf"/>
</dbReference>
<keyword evidence="3" id="KW-1185">Reference proteome</keyword>
<dbReference type="Pfam" id="PF00027">
    <property type="entry name" value="cNMP_binding"/>
    <property type="match status" value="1"/>
</dbReference>
<dbReference type="InterPro" id="IPR050397">
    <property type="entry name" value="Env_Response_Regulators"/>
</dbReference>
<dbReference type="Gene3D" id="2.60.120.10">
    <property type="entry name" value="Jelly Rolls"/>
    <property type="match status" value="1"/>
</dbReference>
<dbReference type="CDD" id="cd00038">
    <property type="entry name" value="CAP_ED"/>
    <property type="match status" value="1"/>
</dbReference>
<dbReference type="SMART" id="SM00100">
    <property type="entry name" value="cNMP"/>
    <property type="match status" value="1"/>
</dbReference>
<name>A0ABX0YIQ6_9PSED</name>
<proteinExistence type="predicted"/>
<protein>
    <submittedName>
        <fullName evidence="2">Cyclic nucleotide-binding domain-containing protein</fullName>
    </submittedName>
</protein>
<dbReference type="InterPro" id="IPR014710">
    <property type="entry name" value="RmlC-like_jellyroll"/>
</dbReference>
<comment type="caution">
    <text evidence="2">The sequence shown here is derived from an EMBL/GenBank/DDBJ whole genome shotgun (WGS) entry which is preliminary data.</text>
</comment>
<evidence type="ECO:0000259" key="1">
    <source>
        <dbReference type="PROSITE" id="PS50042"/>
    </source>
</evidence>
<sequence>MANAASLNNEIRIMLMDCGLFSQLHPDDCGVAAGYFSIVSMAQGTRVFEEGDAGTFMCIIHYGNVSVAKTDAEGNQVEIALLRKGRSFGEMAVLDGERRSATCTAATDCQLLSLGKDSLEKMMNEAPKVAAKVIRALAVALSKRLRMADGQRLS</sequence>
<organism evidence="2 3">
    <name type="scientific">Pseudomonas quercus</name>
    <dbReference type="NCBI Taxonomy" id="2722792"/>
    <lineage>
        <taxon>Bacteria</taxon>
        <taxon>Pseudomonadati</taxon>
        <taxon>Pseudomonadota</taxon>
        <taxon>Gammaproteobacteria</taxon>
        <taxon>Pseudomonadales</taxon>
        <taxon>Pseudomonadaceae</taxon>
        <taxon>Pseudomonas</taxon>
    </lineage>
</organism>
<dbReference type="PANTHER" id="PTHR24567">
    <property type="entry name" value="CRP FAMILY TRANSCRIPTIONAL REGULATORY PROTEIN"/>
    <property type="match status" value="1"/>
</dbReference>
<dbReference type="PROSITE" id="PS50042">
    <property type="entry name" value="CNMP_BINDING_3"/>
    <property type="match status" value="1"/>
</dbReference>
<gene>
    <name evidence="2" type="ORF">HBH25_15370</name>
</gene>
<dbReference type="RefSeq" id="WP_168084818.1">
    <property type="nucleotide sequence ID" value="NZ_JAAVJI010000009.1"/>
</dbReference>
<evidence type="ECO:0000313" key="3">
    <source>
        <dbReference type="Proteomes" id="UP000746535"/>
    </source>
</evidence>
<dbReference type="InterPro" id="IPR000595">
    <property type="entry name" value="cNMP-bd_dom"/>
</dbReference>
<feature type="domain" description="Cyclic nucleotide-binding" evidence="1">
    <location>
        <begin position="20"/>
        <end position="123"/>
    </location>
</feature>
<dbReference type="EMBL" id="JAAVJI010000009">
    <property type="protein sequence ID" value="NJP02229.1"/>
    <property type="molecule type" value="Genomic_DNA"/>
</dbReference>
<evidence type="ECO:0000313" key="2">
    <source>
        <dbReference type="EMBL" id="NJP02229.1"/>
    </source>
</evidence>
<reference evidence="2 3" key="1">
    <citation type="submission" date="2020-03" db="EMBL/GenBank/DDBJ databases">
        <authorList>
            <person name="Wang L."/>
            <person name="He N."/>
            <person name="Li Y."/>
            <person name="Fang Y."/>
            <person name="Zhang F."/>
        </authorList>
    </citation>
    <scope>NUCLEOTIDE SEQUENCE [LARGE SCALE GENOMIC DNA]</scope>
    <source>
        <strain evidence="3">hsmgli-8</strain>
    </source>
</reference>
<dbReference type="SUPFAM" id="SSF51206">
    <property type="entry name" value="cAMP-binding domain-like"/>
    <property type="match status" value="1"/>
</dbReference>
<dbReference type="PANTHER" id="PTHR24567:SF74">
    <property type="entry name" value="HTH-TYPE TRANSCRIPTIONAL REGULATOR ARCR"/>
    <property type="match status" value="1"/>
</dbReference>
<accession>A0ABX0YIQ6</accession>